<keyword evidence="2" id="KW-0812">Transmembrane</keyword>
<dbReference type="SMART" id="SM00407">
    <property type="entry name" value="IGc1"/>
    <property type="match status" value="1"/>
</dbReference>
<sequence>MEGESENIWRMSSFPDMAMVEQHQKWKMFIGNSLLLLTVGLGLSKVEQSQISISTEVKKSINIYCKVTSSDFEGEYINWYWQKSNRRLPADISPKPTIFLPSIAEIRGQNAGTYLCLLENFFPDVINVYWKEKNGNTILESQQGETMKTKDTYTKFSWLTVTGRSMDKEHKCIVQHEKNRGGVDQEILFPSVNEVVTAIVSSTTSPTEQNVVTSIVTTIDSTTAYPTDESKVTAINSTKACLRDESCRKTRMA</sequence>
<feature type="domain" description="Ig-like" evidence="7">
    <location>
        <begin position="94"/>
        <end position="189"/>
    </location>
</feature>
<evidence type="ECO:0000256" key="4">
    <source>
        <dbReference type="ARBA" id="ARBA00023136"/>
    </source>
</evidence>
<dbReference type="Pfam" id="PF07654">
    <property type="entry name" value="C1-set"/>
    <property type="match status" value="1"/>
</dbReference>
<evidence type="ECO:0000259" key="7">
    <source>
        <dbReference type="PROSITE" id="PS50835"/>
    </source>
</evidence>
<evidence type="ECO:0000256" key="1">
    <source>
        <dbReference type="ARBA" id="ARBA00004370"/>
    </source>
</evidence>
<dbReference type="InterPro" id="IPR003597">
    <property type="entry name" value="Ig_C1-set"/>
</dbReference>
<dbReference type="InterPro" id="IPR013783">
    <property type="entry name" value="Ig-like_fold"/>
</dbReference>
<name>A0A7J7E9C9_DICBM</name>
<keyword evidence="4" id="KW-0472">Membrane</keyword>
<proteinExistence type="predicted"/>
<dbReference type="PANTHER" id="PTHR19256:SF65">
    <property type="entry name" value="T CELL RECEPTOR GAMMA CONSTANT 1-RELATED"/>
    <property type="match status" value="1"/>
</dbReference>
<dbReference type="GO" id="GO:0016020">
    <property type="term" value="C:membrane"/>
    <property type="evidence" value="ECO:0007669"/>
    <property type="project" value="UniProtKB-SubCell"/>
</dbReference>
<evidence type="ECO:0000313" key="8">
    <source>
        <dbReference type="EMBL" id="KAF5912281.1"/>
    </source>
</evidence>
<dbReference type="InterPro" id="IPR007110">
    <property type="entry name" value="Ig-like_dom"/>
</dbReference>
<evidence type="ECO:0000256" key="6">
    <source>
        <dbReference type="ARBA" id="ARBA00023319"/>
    </source>
</evidence>
<comment type="caution">
    <text evidence="8">The sequence shown here is derived from an EMBL/GenBank/DDBJ whole genome shotgun (WGS) entry which is preliminary data.</text>
</comment>
<dbReference type="Proteomes" id="UP000551758">
    <property type="component" value="Unassembled WGS sequence"/>
</dbReference>
<comment type="subcellular location">
    <subcellularLocation>
        <location evidence="1">Membrane</location>
    </subcellularLocation>
</comment>
<dbReference type="Gene3D" id="2.60.40.10">
    <property type="entry name" value="Immunoglobulins"/>
    <property type="match status" value="2"/>
</dbReference>
<dbReference type="PROSITE" id="PS50835">
    <property type="entry name" value="IG_LIKE"/>
    <property type="match status" value="1"/>
</dbReference>
<accession>A0A7J7E9C9</accession>
<evidence type="ECO:0000313" key="9">
    <source>
        <dbReference type="Proteomes" id="UP000551758"/>
    </source>
</evidence>
<evidence type="ECO:0000256" key="2">
    <source>
        <dbReference type="ARBA" id="ARBA00022692"/>
    </source>
</evidence>
<dbReference type="PANTHER" id="PTHR19256">
    <property type="entry name" value="T-CELL RECEPTOR GAMMA CHAIN"/>
    <property type="match status" value="1"/>
</dbReference>
<evidence type="ECO:0000256" key="5">
    <source>
        <dbReference type="ARBA" id="ARBA00023170"/>
    </source>
</evidence>
<keyword evidence="3" id="KW-1133">Transmembrane helix</keyword>
<keyword evidence="6" id="KW-0393">Immunoglobulin domain</keyword>
<protein>
    <recommendedName>
        <fullName evidence="7">Ig-like domain-containing protein</fullName>
    </recommendedName>
</protein>
<dbReference type="InterPro" id="IPR051117">
    <property type="entry name" value="TRG_var/const_region"/>
</dbReference>
<organism evidence="8 9">
    <name type="scientific">Diceros bicornis minor</name>
    <name type="common">South-central black rhinoceros</name>
    <dbReference type="NCBI Taxonomy" id="77932"/>
    <lineage>
        <taxon>Eukaryota</taxon>
        <taxon>Metazoa</taxon>
        <taxon>Chordata</taxon>
        <taxon>Craniata</taxon>
        <taxon>Vertebrata</taxon>
        <taxon>Euteleostomi</taxon>
        <taxon>Mammalia</taxon>
        <taxon>Eutheria</taxon>
        <taxon>Laurasiatheria</taxon>
        <taxon>Perissodactyla</taxon>
        <taxon>Rhinocerotidae</taxon>
        <taxon>Diceros</taxon>
    </lineage>
</organism>
<evidence type="ECO:0000256" key="3">
    <source>
        <dbReference type="ARBA" id="ARBA00022989"/>
    </source>
</evidence>
<dbReference type="InterPro" id="IPR036179">
    <property type="entry name" value="Ig-like_dom_sf"/>
</dbReference>
<reference evidence="8 9" key="1">
    <citation type="journal article" date="2020" name="Mol. Biol. Evol.">
        <title>Interspecific Gene Flow and the Evolution of Specialization in Black and White Rhinoceros.</title>
        <authorList>
            <person name="Moodley Y."/>
            <person name="Westbury M.V."/>
            <person name="Russo I.M."/>
            <person name="Gopalakrishnan S."/>
            <person name="Rakotoarivelo A."/>
            <person name="Olsen R.A."/>
            <person name="Prost S."/>
            <person name="Tunstall T."/>
            <person name="Ryder O.A."/>
            <person name="Dalen L."/>
            <person name="Bruford M.W."/>
        </authorList>
    </citation>
    <scope>NUCLEOTIDE SEQUENCE [LARGE SCALE GENOMIC DNA]</scope>
    <source>
        <strain evidence="8">SBR-YM</strain>
        <tissue evidence="8">Skin</tissue>
    </source>
</reference>
<dbReference type="FunFam" id="2.60.40.10:FF:001083">
    <property type="entry name" value="T cell receptor gamma constant 2"/>
    <property type="match status" value="1"/>
</dbReference>
<dbReference type="EMBL" id="JACDTQ010003853">
    <property type="protein sequence ID" value="KAF5912281.1"/>
    <property type="molecule type" value="Genomic_DNA"/>
</dbReference>
<dbReference type="SUPFAM" id="SSF48726">
    <property type="entry name" value="Immunoglobulin"/>
    <property type="match status" value="1"/>
</dbReference>
<dbReference type="AlphaFoldDB" id="A0A7J7E9C9"/>
<gene>
    <name evidence="8" type="ORF">HPG69_013448</name>
</gene>
<keyword evidence="9" id="KW-1185">Reference proteome</keyword>
<keyword evidence="5" id="KW-0675">Receptor</keyword>